<dbReference type="AlphaFoldDB" id="A0A8U0A844"/>
<proteinExistence type="predicted"/>
<dbReference type="KEGG" id="haad:MW046_16660"/>
<protein>
    <submittedName>
        <fullName evidence="1">Uncharacterized protein</fullName>
    </submittedName>
</protein>
<evidence type="ECO:0000313" key="2">
    <source>
        <dbReference type="Proteomes" id="UP000831768"/>
    </source>
</evidence>
<accession>A0A8U0A844</accession>
<dbReference type="Proteomes" id="UP000831768">
    <property type="component" value="Plasmid unnamed2"/>
</dbReference>
<dbReference type="RefSeq" id="WP_247995322.1">
    <property type="nucleotide sequence ID" value="NZ_CP096021.1"/>
</dbReference>
<geneLocation type="plasmid" evidence="1 2">
    <name>unnamed2</name>
</geneLocation>
<keyword evidence="2" id="KW-1185">Reference proteome</keyword>
<dbReference type="InterPro" id="IPR027417">
    <property type="entry name" value="P-loop_NTPase"/>
</dbReference>
<keyword evidence="1" id="KW-0614">Plasmid</keyword>
<reference evidence="1" key="1">
    <citation type="submission" date="2022-04" db="EMBL/GenBank/DDBJ databases">
        <title>Halocatena sp. nov., isolated from a salt lake.</title>
        <authorList>
            <person name="Cui H.-L."/>
        </authorList>
    </citation>
    <scope>NUCLEOTIDE SEQUENCE</scope>
    <source>
        <strain evidence="1">AD-1</strain>
        <plasmid evidence="1">unnamed2</plasmid>
    </source>
</reference>
<gene>
    <name evidence="1" type="ORF">MW046_16660</name>
</gene>
<sequence length="67" mass="7550">MAYRVGTVFDDYTAQLTQPTVLSEVMSPLLNCGVSREESEDRARELLDTVNLTEQVDKRTWELSGGQ</sequence>
<dbReference type="SUPFAM" id="SSF52540">
    <property type="entry name" value="P-loop containing nucleoside triphosphate hydrolases"/>
    <property type="match status" value="1"/>
</dbReference>
<organism evidence="1 2">
    <name type="scientific">Halocatena salina</name>
    <dbReference type="NCBI Taxonomy" id="2934340"/>
    <lineage>
        <taxon>Archaea</taxon>
        <taxon>Methanobacteriati</taxon>
        <taxon>Methanobacteriota</taxon>
        <taxon>Stenosarchaea group</taxon>
        <taxon>Halobacteria</taxon>
        <taxon>Halobacteriales</taxon>
        <taxon>Natronomonadaceae</taxon>
        <taxon>Halocatena</taxon>
    </lineage>
</organism>
<dbReference type="EMBL" id="CP096021">
    <property type="protein sequence ID" value="UPM44668.1"/>
    <property type="molecule type" value="Genomic_DNA"/>
</dbReference>
<dbReference type="Gene3D" id="3.40.50.300">
    <property type="entry name" value="P-loop containing nucleotide triphosphate hydrolases"/>
    <property type="match status" value="1"/>
</dbReference>
<dbReference type="GeneID" id="71929713"/>
<name>A0A8U0A844_9EURY</name>
<evidence type="ECO:0000313" key="1">
    <source>
        <dbReference type="EMBL" id="UPM44668.1"/>
    </source>
</evidence>